<dbReference type="AlphaFoldDB" id="A0AAV7UMR1"/>
<reference evidence="1" key="1">
    <citation type="journal article" date="2022" name="bioRxiv">
        <title>Sequencing and chromosome-scale assembly of the giantPleurodeles waltlgenome.</title>
        <authorList>
            <person name="Brown T."/>
            <person name="Elewa A."/>
            <person name="Iarovenko S."/>
            <person name="Subramanian E."/>
            <person name="Araus A.J."/>
            <person name="Petzold A."/>
            <person name="Susuki M."/>
            <person name="Suzuki K.-i.T."/>
            <person name="Hayashi T."/>
            <person name="Toyoda A."/>
            <person name="Oliveira C."/>
            <person name="Osipova E."/>
            <person name="Leigh N.D."/>
            <person name="Simon A."/>
            <person name="Yun M.H."/>
        </authorList>
    </citation>
    <scope>NUCLEOTIDE SEQUENCE</scope>
    <source>
        <strain evidence="1">20211129_DDA</strain>
        <tissue evidence="1">Liver</tissue>
    </source>
</reference>
<sequence length="86" mass="9070">MEGSDPEALQAGRLSRASPLAPMPIRLSCWGAGKRPGFLKGAPPGARRFRFGRFLSVSGQRGPGRIAPSNLLLACPAVLVRCIEGL</sequence>
<protein>
    <submittedName>
        <fullName evidence="1">Uncharacterized protein</fullName>
    </submittedName>
</protein>
<comment type="caution">
    <text evidence="1">The sequence shown here is derived from an EMBL/GenBank/DDBJ whole genome shotgun (WGS) entry which is preliminary data.</text>
</comment>
<accession>A0AAV7UMR1</accession>
<keyword evidence="2" id="KW-1185">Reference proteome</keyword>
<dbReference type="Proteomes" id="UP001066276">
    <property type="component" value="Chromosome 3_1"/>
</dbReference>
<organism evidence="1 2">
    <name type="scientific">Pleurodeles waltl</name>
    <name type="common">Iberian ribbed newt</name>
    <dbReference type="NCBI Taxonomy" id="8319"/>
    <lineage>
        <taxon>Eukaryota</taxon>
        <taxon>Metazoa</taxon>
        <taxon>Chordata</taxon>
        <taxon>Craniata</taxon>
        <taxon>Vertebrata</taxon>
        <taxon>Euteleostomi</taxon>
        <taxon>Amphibia</taxon>
        <taxon>Batrachia</taxon>
        <taxon>Caudata</taxon>
        <taxon>Salamandroidea</taxon>
        <taxon>Salamandridae</taxon>
        <taxon>Pleurodelinae</taxon>
        <taxon>Pleurodeles</taxon>
    </lineage>
</organism>
<evidence type="ECO:0000313" key="2">
    <source>
        <dbReference type="Proteomes" id="UP001066276"/>
    </source>
</evidence>
<evidence type="ECO:0000313" key="1">
    <source>
        <dbReference type="EMBL" id="KAJ1190300.1"/>
    </source>
</evidence>
<gene>
    <name evidence="1" type="ORF">NDU88_007038</name>
</gene>
<name>A0AAV7UMR1_PLEWA</name>
<proteinExistence type="predicted"/>
<dbReference type="EMBL" id="JANPWB010000005">
    <property type="protein sequence ID" value="KAJ1190300.1"/>
    <property type="molecule type" value="Genomic_DNA"/>
</dbReference>